<evidence type="ECO:0000313" key="1">
    <source>
        <dbReference type="EMBL" id="MBA4628080.1"/>
    </source>
</evidence>
<name>A0A7C9CWD7_OPUST</name>
<reference evidence="1" key="2">
    <citation type="submission" date="2020-07" db="EMBL/GenBank/DDBJ databases">
        <authorList>
            <person name="Vera ALvarez R."/>
            <person name="Arias-Moreno D.M."/>
            <person name="Jimenez-Jacinto V."/>
            <person name="Jimenez-Bremont J.F."/>
            <person name="Swaminathan K."/>
            <person name="Moose S.P."/>
            <person name="Guerrero-Gonzalez M.L."/>
            <person name="Marino-Ramirez L."/>
            <person name="Landsman D."/>
            <person name="Rodriguez-Kessler M."/>
            <person name="Delgado-Sanchez P."/>
        </authorList>
    </citation>
    <scope>NUCLEOTIDE SEQUENCE</scope>
    <source>
        <tissue evidence="1">Cladode</tissue>
    </source>
</reference>
<sequence>MLFRFDIEERKCSSKSITRQIWYWFHNDVIWFCHQNVIFFDICLFQPLHECPRSVQNYIALVRTRREWLSNKGRNLIHEVIGFTRMQNPGEPTHVRIRHSSKLLEPIVHYPALPSIVDAFRSGHSSVEEPPLG</sequence>
<protein>
    <submittedName>
        <fullName evidence="1">Uncharacterized protein</fullName>
    </submittedName>
</protein>
<dbReference type="EMBL" id="GISG01064683">
    <property type="protein sequence ID" value="MBA4628080.1"/>
    <property type="molecule type" value="Transcribed_RNA"/>
</dbReference>
<reference evidence="1" key="1">
    <citation type="journal article" date="2013" name="J. Plant Res.">
        <title>Effect of fungi and light on seed germination of three Opuntia species from semiarid lands of central Mexico.</title>
        <authorList>
            <person name="Delgado-Sanchez P."/>
            <person name="Jimenez-Bremont J.F."/>
            <person name="Guerrero-Gonzalez Mde L."/>
            <person name="Flores J."/>
        </authorList>
    </citation>
    <scope>NUCLEOTIDE SEQUENCE</scope>
    <source>
        <tissue evidence="1">Cladode</tissue>
    </source>
</reference>
<accession>A0A7C9CWD7</accession>
<dbReference type="AlphaFoldDB" id="A0A7C9CWD7"/>
<proteinExistence type="predicted"/>
<organism evidence="1">
    <name type="scientific">Opuntia streptacantha</name>
    <name type="common">Prickly pear cactus</name>
    <name type="synonym">Opuntia cardona</name>
    <dbReference type="NCBI Taxonomy" id="393608"/>
    <lineage>
        <taxon>Eukaryota</taxon>
        <taxon>Viridiplantae</taxon>
        <taxon>Streptophyta</taxon>
        <taxon>Embryophyta</taxon>
        <taxon>Tracheophyta</taxon>
        <taxon>Spermatophyta</taxon>
        <taxon>Magnoliopsida</taxon>
        <taxon>eudicotyledons</taxon>
        <taxon>Gunneridae</taxon>
        <taxon>Pentapetalae</taxon>
        <taxon>Caryophyllales</taxon>
        <taxon>Cactineae</taxon>
        <taxon>Cactaceae</taxon>
        <taxon>Opuntioideae</taxon>
        <taxon>Opuntia</taxon>
    </lineage>
</organism>